<evidence type="ECO:0000256" key="1">
    <source>
        <dbReference type="ARBA" id="ARBA00022679"/>
    </source>
</evidence>
<feature type="domain" description="Methyltransferase type 11" evidence="2">
    <location>
        <begin position="43"/>
        <end position="132"/>
    </location>
</feature>
<dbReference type="SUPFAM" id="SSF53335">
    <property type="entry name" value="S-adenosyl-L-methionine-dependent methyltransferases"/>
    <property type="match status" value="1"/>
</dbReference>
<evidence type="ECO:0000259" key="2">
    <source>
        <dbReference type="Pfam" id="PF08241"/>
    </source>
</evidence>
<protein>
    <submittedName>
        <fullName evidence="3">SAM-dependent methyltransferase</fullName>
    </submittedName>
</protein>
<dbReference type="CDD" id="cd02440">
    <property type="entry name" value="AdoMet_MTases"/>
    <property type="match status" value="1"/>
</dbReference>
<dbReference type="PANTHER" id="PTHR43861:SF3">
    <property type="entry name" value="PUTATIVE (AFU_ORTHOLOGUE AFUA_2G14390)-RELATED"/>
    <property type="match status" value="1"/>
</dbReference>
<dbReference type="InterPro" id="IPR029063">
    <property type="entry name" value="SAM-dependent_MTases_sf"/>
</dbReference>
<dbReference type="GO" id="GO:0032259">
    <property type="term" value="P:methylation"/>
    <property type="evidence" value="ECO:0007669"/>
    <property type="project" value="UniProtKB-KW"/>
</dbReference>
<proteinExistence type="predicted"/>
<dbReference type="Pfam" id="PF08241">
    <property type="entry name" value="Methyltransf_11"/>
    <property type="match status" value="1"/>
</dbReference>
<comment type="caution">
    <text evidence="3">The sequence shown here is derived from an EMBL/GenBank/DDBJ whole genome shotgun (WGS) entry which is preliminary data.</text>
</comment>
<gene>
    <name evidence="3" type="ORF">JOF36_003319</name>
</gene>
<dbReference type="EMBL" id="JAGINU010000001">
    <property type="protein sequence ID" value="MBP2367623.1"/>
    <property type="molecule type" value="Genomic_DNA"/>
</dbReference>
<keyword evidence="1" id="KW-0808">Transferase</keyword>
<evidence type="ECO:0000313" key="3">
    <source>
        <dbReference type="EMBL" id="MBP2367623.1"/>
    </source>
</evidence>
<sequence>MNGYVFGATDLVDEQREAMQRCLDPITFARLESLGVGQGWRCLDVGGGGGSVADRLGEKVGETGSVLVTDTAPDGLRSRGNVEVRQHDIVTDELPEGEFDLVHARLVLLHLPERRRALARMVRALKPGGWLLLGEFDCTWLRVLATTDPAAGVVFARFHRALCAVLEQAGADVEWGVHAYQAVQDLGLVEIGSHAGAQPWPGGGDGARWLEINSRQLEDRLLGTGLVTAGDLDGVRASLSDPAFVVSSYLTISTWGRRPLDDTPGRAAR</sequence>
<dbReference type="InterPro" id="IPR013216">
    <property type="entry name" value="Methyltransf_11"/>
</dbReference>
<accession>A0ABS4VUK9</accession>
<keyword evidence="3" id="KW-0489">Methyltransferase</keyword>
<dbReference type="Proteomes" id="UP001519295">
    <property type="component" value="Unassembled WGS sequence"/>
</dbReference>
<organism evidence="3 4">
    <name type="scientific">Pseudonocardia parietis</name>
    <dbReference type="NCBI Taxonomy" id="570936"/>
    <lineage>
        <taxon>Bacteria</taxon>
        <taxon>Bacillati</taxon>
        <taxon>Actinomycetota</taxon>
        <taxon>Actinomycetes</taxon>
        <taxon>Pseudonocardiales</taxon>
        <taxon>Pseudonocardiaceae</taxon>
        <taxon>Pseudonocardia</taxon>
    </lineage>
</organism>
<dbReference type="Gene3D" id="3.40.50.150">
    <property type="entry name" value="Vaccinia Virus protein VP39"/>
    <property type="match status" value="1"/>
</dbReference>
<dbReference type="PANTHER" id="PTHR43861">
    <property type="entry name" value="TRANS-ACONITATE 2-METHYLTRANSFERASE-RELATED"/>
    <property type="match status" value="1"/>
</dbReference>
<reference evidence="3 4" key="1">
    <citation type="submission" date="2021-03" db="EMBL/GenBank/DDBJ databases">
        <title>Sequencing the genomes of 1000 actinobacteria strains.</title>
        <authorList>
            <person name="Klenk H.-P."/>
        </authorList>
    </citation>
    <scope>NUCLEOTIDE SEQUENCE [LARGE SCALE GENOMIC DNA]</scope>
    <source>
        <strain evidence="3 4">DSM 45256</strain>
    </source>
</reference>
<dbReference type="GO" id="GO:0008168">
    <property type="term" value="F:methyltransferase activity"/>
    <property type="evidence" value="ECO:0007669"/>
    <property type="project" value="UniProtKB-KW"/>
</dbReference>
<dbReference type="RefSeq" id="WP_210027745.1">
    <property type="nucleotide sequence ID" value="NZ_JAGINU010000001.1"/>
</dbReference>
<evidence type="ECO:0000313" key="4">
    <source>
        <dbReference type="Proteomes" id="UP001519295"/>
    </source>
</evidence>
<name>A0ABS4VUK9_9PSEU</name>
<keyword evidence="4" id="KW-1185">Reference proteome</keyword>